<feature type="compositionally biased region" description="Polar residues" evidence="6">
    <location>
        <begin position="84"/>
        <end position="106"/>
    </location>
</feature>
<evidence type="ECO:0000259" key="7">
    <source>
        <dbReference type="PROSITE" id="PS50089"/>
    </source>
</evidence>
<feature type="region of interest" description="Disordered" evidence="6">
    <location>
        <begin position="322"/>
        <end position="371"/>
    </location>
</feature>
<feature type="region of interest" description="Disordered" evidence="6">
    <location>
        <begin position="696"/>
        <end position="726"/>
    </location>
</feature>
<keyword evidence="5" id="KW-0175">Coiled coil</keyword>
<keyword evidence="1" id="KW-0479">Metal-binding</keyword>
<accession>A0A9P8RRW4</accession>
<evidence type="ECO:0000256" key="4">
    <source>
        <dbReference type="PROSITE-ProRule" id="PRU00502"/>
    </source>
</evidence>
<sequence length="726" mass="80428">MPSYFFHLVFELYSYPHKGSKGKSDIFLPPPGTDVFQAPFPSHRSPGWWPQGSRKKQHGRSKSTPFGDGLYTLKDDRQARDHQPAQNSSQSTTENSAGQSHGSISVSPDKLHYEPKHTDQSPKDWRFSRVSIESINMTSSQTQPGDRTRGKSISYSDNGIGVGSGGPATKGRFVPSDPHNTELGWGIVHLYRDAEETPGLYDAVGENPPDKTPSELDEDALAADTVKSTASDDCTTLCILAVPSYLTPSDFLGFVGEKTRDQVSHFRMIRTGRINRYMVLMKFRDPTMAREWRREWNGKVFNSMEPENCHVVFVKSIRFQPPSSTGEPSSFPDMTHDPFTPKPTPKIVATSPTAATSTTAPPVASSSLSTKPLAPPTPSLIELPTCPVCLERMDETTGLLTILCQHVFHCACLQKWKGSGCPVCRYTQGDGLGVAKGGLGTAEGSTENICSVCGSEANLWICLICGNVGCGRYDEAHAFSHYQETSHSYAMDVDTQRVWDYAGDGYVHRLIQNKSDGKLVELPSALGNSHGGANSDYTGLGGDYVPREKLDNIGMEYTYLLTSQLDSQRLYYEEKFAQAADKASKAAHDADQATEAVSRTMQQLEELRRKYEELAKNAVPSLERDKERAERKAEKLGEMARKMEKEWKEEKAINGSLMERIEFMSKELQELKLMTADLQEQNRDLTFFISSQEKLKDQGEDIQEGVVTVGDAPSPKKGRKGKGSRR</sequence>
<feature type="compositionally biased region" description="Basic and acidic residues" evidence="6">
    <location>
        <begin position="73"/>
        <end position="83"/>
    </location>
</feature>
<dbReference type="GO" id="GO:0061630">
    <property type="term" value="F:ubiquitin protein ligase activity"/>
    <property type="evidence" value="ECO:0007669"/>
    <property type="project" value="TreeGrafter"/>
</dbReference>
<keyword evidence="3" id="KW-0862">Zinc</keyword>
<dbReference type="EMBL" id="JAGHQM010000313">
    <property type="protein sequence ID" value="KAH0562647.1"/>
    <property type="molecule type" value="Genomic_DNA"/>
</dbReference>
<feature type="coiled-coil region" evidence="5">
    <location>
        <begin position="590"/>
        <end position="684"/>
    </location>
</feature>
<dbReference type="GO" id="GO:0016567">
    <property type="term" value="P:protein ubiquitination"/>
    <property type="evidence" value="ECO:0007669"/>
    <property type="project" value="TreeGrafter"/>
</dbReference>
<name>A0A9P8RRW4_9PEZI</name>
<organism evidence="9 10">
    <name type="scientific">Trichoglossum hirsutum</name>
    <dbReference type="NCBI Taxonomy" id="265104"/>
    <lineage>
        <taxon>Eukaryota</taxon>
        <taxon>Fungi</taxon>
        <taxon>Dikarya</taxon>
        <taxon>Ascomycota</taxon>
        <taxon>Pezizomycotina</taxon>
        <taxon>Geoglossomycetes</taxon>
        <taxon>Geoglossales</taxon>
        <taxon>Geoglossaceae</taxon>
        <taxon>Trichoglossum</taxon>
    </lineage>
</organism>
<evidence type="ECO:0000256" key="5">
    <source>
        <dbReference type="SAM" id="Coils"/>
    </source>
</evidence>
<dbReference type="InterPro" id="IPR011422">
    <property type="entry name" value="BRAP2/ETP1_RRM"/>
</dbReference>
<dbReference type="InterPro" id="IPR013083">
    <property type="entry name" value="Znf_RING/FYVE/PHD"/>
</dbReference>
<dbReference type="Pfam" id="PF02148">
    <property type="entry name" value="zf-UBP"/>
    <property type="match status" value="1"/>
</dbReference>
<dbReference type="GO" id="GO:0008270">
    <property type="term" value="F:zinc ion binding"/>
    <property type="evidence" value="ECO:0007669"/>
    <property type="project" value="UniProtKB-KW"/>
</dbReference>
<dbReference type="SUPFAM" id="SSF57850">
    <property type="entry name" value="RING/U-box"/>
    <property type="match status" value="1"/>
</dbReference>
<dbReference type="PROSITE" id="PS50271">
    <property type="entry name" value="ZF_UBP"/>
    <property type="match status" value="1"/>
</dbReference>
<dbReference type="Pfam" id="PF13639">
    <property type="entry name" value="zf-RING_2"/>
    <property type="match status" value="1"/>
</dbReference>
<reference evidence="9" key="1">
    <citation type="submission" date="2021-03" db="EMBL/GenBank/DDBJ databases">
        <title>Comparative genomics and phylogenomic investigation of the class Geoglossomycetes provide insights into ecological specialization and systematics.</title>
        <authorList>
            <person name="Melie T."/>
            <person name="Pirro S."/>
            <person name="Miller A.N."/>
            <person name="Quandt A."/>
        </authorList>
    </citation>
    <scope>NUCLEOTIDE SEQUENCE</scope>
    <source>
        <strain evidence="9">CAQ_001_2017</strain>
    </source>
</reference>
<evidence type="ECO:0000313" key="10">
    <source>
        <dbReference type="Proteomes" id="UP000750711"/>
    </source>
</evidence>
<dbReference type="PANTHER" id="PTHR24007">
    <property type="entry name" value="BRCA1-ASSOCIATED PROTEIN"/>
    <property type="match status" value="1"/>
</dbReference>
<feature type="compositionally biased region" description="Low complexity" evidence="6">
    <location>
        <begin position="348"/>
        <end position="367"/>
    </location>
</feature>
<dbReference type="InterPro" id="IPR001841">
    <property type="entry name" value="Znf_RING"/>
</dbReference>
<evidence type="ECO:0000256" key="2">
    <source>
        <dbReference type="ARBA" id="ARBA00022771"/>
    </source>
</evidence>
<comment type="caution">
    <text evidence="9">The sequence shown here is derived from an EMBL/GenBank/DDBJ whole genome shotgun (WGS) entry which is preliminary data.</text>
</comment>
<evidence type="ECO:0000256" key="1">
    <source>
        <dbReference type="ARBA" id="ARBA00022723"/>
    </source>
</evidence>
<dbReference type="SMART" id="SM00290">
    <property type="entry name" value="ZnF_UBP"/>
    <property type="match status" value="1"/>
</dbReference>
<dbReference type="PANTHER" id="PTHR24007:SF7">
    <property type="entry name" value="BRCA1-ASSOCIATED PROTEIN"/>
    <property type="match status" value="1"/>
</dbReference>
<evidence type="ECO:0000256" key="3">
    <source>
        <dbReference type="ARBA" id="ARBA00022833"/>
    </source>
</evidence>
<dbReference type="Gene3D" id="3.30.40.10">
    <property type="entry name" value="Zinc/RING finger domain, C3HC4 (zinc finger)"/>
    <property type="match status" value="2"/>
</dbReference>
<keyword evidence="2 4" id="KW-0863">Zinc-finger</keyword>
<evidence type="ECO:0000313" key="9">
    <source>
        <dbReference type="EMBL" id="KAH0562647.1"/>
    </source>
</evidence>
<dbReference type="AlphaFoldDB" id="A0A9P8RRW4"/>
<feature type="compositionally biased region" description="Polar residues" evidence="6">
    <location>
        <begin position="131"/>
        <end position="157"/>
    </location>
</feature>
<dbReference type="PROSITE" id="PS50089">
    <property type="entry name" value="ZF_RING_2"/>
    <property type="match status" value="1"/>
</dbReference>
<dbReference type="GO" id="GO:0005737">
    <property type="term" value="C:cytoplasm"/>
    <property type="evidence" value="ECO:0007669"/>
    <property type="project" value="TreeGrafter"/>
</dbReference>
<dbReference type="GO" id="GO:0007265">
    <property type="term" value="P:Ras protein signal transduction"/>
    <property type="evidence" value="ECO:0007669"/>
    <property type="project" value="TreeGrafter"/>
</dbReference>
<evidence type="ECO:0000256" key="6">
    <source>
        <dbReference type="SAM" id="MobiDB-lite"/>
    </source>
</evidence>
<evidence type="ECO:0000259" key="8">
    <source>
        <dbReference type="PROSITE" id="PS50271"/>
    </source>
</evidence>
<dbReference type="SMART" id="SM00184">
    <property type="entry name" value="RING"/>
    <property type="match status" value="1"/>
</dbReference>
<feature type="domain" description="RING-type" evidence="7">
    <location>
        <begin position="386"/>
        <end position="425"/>
    </location>
</feature>
<feature type="compositionally biased region" description="Basic and acidic residues" evidence="6">
    <location>
        <begin position="109"/>
        <end position="127"/>
    </location>
</feature>
<protein>
    <submittedName>
        <fullName evidence="9">Uncharacterized protein</fullName>
    </submittedName>
</protein>
<dbReference type="InterPro" id="IPR034931">
    <property type="entry name" value="ETP1_RRM"/>
</dbReference>
<dbReference type="InterPro" id="IPR047243">
    <property type="entry name" value="RING-H2_BRAP2"/>
</dbReference>
<dbReference type="Pfam" id="PF07576">
    <property type="entry name" value="BRAP2"/>
    <property type="match status" value="1"/>
</dbReference>
<feature type="region of interest" description="Disordered" evidence="6">
    <location>
        <begin position="19"/>
        <end position="159"/>
    </location>
</feature>
<keyword evidence="10" id="KW-1185">Reference proteome</keyword>
<proteinExistence type="predicted"/>
<dbReference type="InterPro" id="IPR001607">
    <property type="entry name" value="Znf_UBP"/>
</dbReference>
<dbReference type="CDD" id="cd16457">
    <property type="entry name" value="RING-H2_BRAP2"/>
    <property type="match status" value="1"/>
</dbReference>
<feature type="domain" description="UBP-type" evidence="8">
    <location>
        <begin position="422"/>
        <end position="526"/>
    </location>
</feature>
<feature type="compositionally biased region" description="Basic residues" evidence="6">
    <location>
        <begin position="716"/>
        <end position="726"/>
    </location>
</feature>
<dbReference type="CDD" id="cd12717">
    <property type="entry name" value="RRM_ETP1"/>
    <property type="match status" value="1"/>
</dbReference>
<dbReference type="Proteomes" id="UP000750711">
    <property type="component" value="Unassembled WGS sequence"/>
</dbReference>
<gene>
    <name evidence="9" type="ORF">GP486_002675</name>
</gene>